<sequence>MKCPYCSGQETEVVETRDNEDLTTTRRRRECLKCNKRFTTYERIETVPLTVIKKDGRREQFDREKLRSGVFKACEKTTVGISDIERIVDEVEKELRGLESVEIESKKVGQLAATRLKKIDKIAYIRFASVFRRFVDVEDFEKELQKLL</sequence>
<evidence type="ECO:0000313" key="9">
    <source>
        <dbReference type="EMBL" id="KKR33046.1"/>
    </source>
</evidence>
<dbReference type="AlphaFoldDB" id="A0A0G0Q6R8"/>
<evidence type="ECO:0000256" key="7">
    <source>
        <dbReference type="HAMAP-Rule" id="MF_00440"/>
    </source>
</evidence>
<keyword evidence="7" id="KW-0862">Zinc</keyword>
<evidence type="ECO:0000256" key="4">
    <source>
        <dbReference type="ARBA" id="ARBA00023015"/>
    </source>
</evidence>
<dbReference type="GO" id="GO:0045892">
    <property type="term" value="P:negative regulation of DNA-templated transcription"/>
    <property type="evidence" value="ECO:0007669"/>
    <property type="project" value="UniProtKB-UniRule"/>
</dbReference>
<feature type="zinc finger region" evidence="7">
    <location>
        <begin position="3"/>
        <end position="34"/>
    </location>
</feature>
<reference evidence="9 10" key="1">
    <citation type="journal article" date="2015" name="Nature">
        <title>rRNA introns, odd ribosomes, and small enigmatic genomes across a large radiation of phyla.</title>
        <authorList>
            <person name="Brown C.T."/>
            <person name="Hug L.A."/>
            <person name="Thomas B.C."/>
            <person name="Sharon I."/>
            <person name="Castelle C.J."/>
            <person name="Singh A."/>
            <person name="Wilkins M.J."/>
            <person name="Williams K.H."/>
            <person name="Banfield J.F."/>
        </authorList>
    </citation>
    <scope>NUCLEOTIDE SEQUENCE [LARGE SCALE GENOMIC DNA]</scope>
</reference>
<keyword evidence="7" id="KW-0863">Zinc-finger</keyword>
<gene>
    <name evidence="7" type="primary">nrdR</name>
    <name evidence="9" type="ORF">UT63_C0025G0023</name>
</gene>
<dbReference type="HAMAP" id="MF_00440">
    <property type="entry name" value="NrdR"/>
    <property type="match status" value="1"/>
</dbReference>
<feature type="domain" description="ATP-cone" evidence="8">
    <location>
        <begin position="49"/>
        <end position="139"/>
    </location>
</feature>
<keyword evidence="2 7" id="KW-0547">Nucleotide-binding</keyword>
<evidence type="ECO:0000256" key="3">
    <source>
        <dbReference type="ARBA" id="ARBA00022840"/>
    </source>
</evidence>
<dbReference type="NCBIfam" id="TIGR00244">
    <property type="entry name" value="transcriptional regulator NrdR"/>
    <property type="match status" value="1"/>
</dbReference>
<dbReference type="InterPro" id="IPR003796">
    <property type="entry name" value="RNR_NrdR-like"/>
</dbReference>
<comment type="similarity">
    <text evidence="7">Belongs to the NrdR family.</text>
</comment>
<dbReference type="Proteomes" id="UP000034539">
    <property type="component" value="Unassembled WGS sequence"/>
</dbReference>
<keyword evidence="7" id="KW-0479">Metal-binding</keyword>
<dbReference type="PATRIC" id="fig|1618450.3.peg.659"/>
<evidence type="ECO:0000256" key="5">
    <source>
        <dbReference type="ARBA" id="ARBA00023125"/>
    </source>
</evidence>
<evidence type="ECO:0000256" key="2">
    <source>
        <dbReference type="ARBA" id="ARBA00022741"/>
    </source>
</evidence>
<keyword evidence="5 7" id="KW-0238">DNA-binding</keyword>
<name>A0A0G0Q6R8_9BACT</name>
<organism evidence="9 10">
    <name type="scientific">Candidatus Gottesmanbacteria bacterium GW2011_GWC2_39_8</name>
    <dbReference type="NCBI Taxonomy" id="1618450"/>
    <lineage>
        <taxon>Bacteria</taxon>
        <taxon>Candidatus Gottesmaniibacteriota</taxon>
    </lineage>
</organism>
<dbReference type="InterPro" id="IPR005144">
    <property type="entry name" value="ATP-cone_dom"/>
</dbReference>
<comment type="caution">
    <text evidence="9">The sequence shown here is derived from an EMBL/GenBank/DDBJ whole genome shotgun (WGS) entry which is preliminary data.</text>
</comment>
<evidence type="ECO:0000313" key="10">
    <source>
        <dbReference type="Proteomes" id="UP000034539"/>
    </source>
</evidence>
<dbReference type="GO" id="GO:0008270">
    <property type="term" value="F:zinc ion binding"/>
    <property type="evidence" value="ECO:0007669"/>
    <property type="project" value="UniProtKB-UniRule"/>
</dbReference>
<accession>A0A0G0Q6R8</accession>
<dbReference type="PANTHER" id="PTHR30455:SF2">
    <property type="entry name" value="TRANSCRIPTIONAL REPRESSOR NRDR"/>
    <property type="match status" value="1"/>
</dbReference>
<evidence type="ECO:0000256" key="6">
    <source>
        <dbReference type="ARBA" id="ARBA00023163"/>
    </source>
</evidence>
<keyword evidence="6 7" id="KW-0804">Transcription</keyword>
<keyword evidence="3 7" id="KW-0067">ATP-binding</keyword>
<dbReference type="EMBL" id="LBXN01000025">
    <property type="protein sequence ID" value="KKR33046.1"/>
    <property type="molecule type" value="Genomic_DNA"/>
</dbReference>
<evidence type="ECO:0000259" key="8">
    <source>
        <dbReference type="PROSITE" id="PS51161"/>
    </source>
</evidence>
<comment type="cofactor">
    <cofactor evidence="7">
        <name>Zn(2+)</name>
        <dbReference type="ChEBI" id="CHEBI:29105"/>
    </cofactor>
    <text evidence="7">Binds 1 zinc ion.</text>
</comment>
<dbReference type="GO" id="GO:0003677">
    <property type="term" value="F:DNA binding"/>
    <property type="evidence" value="ECO:0007669"/>
    <property type="project" value="UniProtKB-KW"/>
</dbReference>
<dbReference type="PANTHER" id="PTHR30455">
    <property type="entry name" value="TRANSCRIPTIONAL REPRESSOR NRDR"/>
    <property type="match status" value="1"/>
</dbReference>
<proteinExistence type="inferred from homology"/>
<evidence type="ECO:0000256" key="1">
    <source>
        <dbReference type="ARBA" id="ARBA00022491"/>
    </source>
</evidence>
<dbReference type="InterPro" id="IPR055173">
    <property type="entry name" value="NrdR-like_N"/>
</dbReference>
<dbReference type="PROSITE" id="PS51161">
    <property type="entry name" value="ATP_CONE"/>
    <property type="match status" value="1"/>
</dbReference>
<keyword evidence="1 7" id="KW-0678">Repressor</keyword>
<dbReference type="Pfam" id="PF22811">
    <property type="entry name" value="Zn_ribbon_NrdR"/>
    <property type="match status" value="1"/>
</dbReference>
<comment type="function">
    <text evidence="7">Negatively regulates transcription of bacterial ribonucleotide reductase nrd genes and operons by binding to NrdR-boxes.</text>
</comment>
<keyword evidence="4 7" id="KW-0805">Transcription regulation</keyword>
<dbReference type="Pfam" id="PF03477">
    <property type="entry name" value="ATP-cone"/>
    <property type="match status" value="1"/>
</dbReference>
<protein>
    <recommendedName>
        <fullName evidence="7">Transcriptional repressor NrdR</fullName>
    </recommendedName>
</protein>
<dbReference type="GO" id="GO:0005524">
    <property type="term" value="F:ATP binding"/>
    <property type="evidence" value="ECO:0007669"/>
    <property type="project" value="UniProtKB-UniRule"/>
</dbReference>